<accession>A0ABT8JP19</accession>
<sequence length="68" mass="7829">MGYQLPIQPIQSEIYANRMNAGQNNFAYINRTQKVSLNPELMNRFQSHLQQEVIASLEGKGLMVNKYV</sequence>
<name>A0ABT8JP19_9BACL</name>
<dbReference type="Proteomes" id="UP001175097">
    <property type="component" value="Unassembled WGS sequence"/>
</dbReference>
<keyword evidence="2" id="KW-1185">Reference proteome</keyword>
<dbReference type="EMBL" id="JAROCC010000003">
    <property type="protein sequence ID" value="MDN4606881.1"/>
    <property type="molecule type" value="Genomic_DNA"/>
</dbReference>
<protein>
    <submittedName>
        <fullName evidence="1">Uncharacterized protein</fullName>
    </submittedName>
</protein>
<gene>
    <name evidence="1" type="ORF">P5G49_05230</name>
</gene>
<organism evidence="1 2">
    <name type="scientific">Sporosarcina highlanderae</name>
    <dbReference type="NCBI Taxonomy" id="3035916"/>
    <lineage>
        <taxon>Bacteria</taxon>
        <taxon>Bacillati</taxon>
        <taxon>Bacillota</taxon>
        <taxon>Bacilli</taxon>
        <taxon>Bacillales</taxon>
        <taxon>Caryophanaceae</taxon>
        <taxon>Sporosarcina</taxon>
    </lineage>
</organism>
<reference evidence="1" key="1">
    <citation type="submission" date="2023-03" db="EMBL/GenBank/DDBJ databases">
        <title>MT1 and MT2 Draft Genomes of Novel Species.</title>
        <authorList>
            <person name="Venkateswaran K."/>
        </authorList>
    </citation>
    <scope>NUCLEOTIDE SEQUENCE</scope>
    <source>
        <strain evidence="1">F6_3S_P_2</strain>
    </source>
</reference>
<evidence type="ECO:0000313" key="1">
    <source>
        <dbReference type="EMBL" id="MDN4606881.1"/>
    </source>
</evidence>
<comment type="caution">
    <text evidence="1">The sequence shown here is derived from an EMBL/GenBank/DDBJ whole genome shotgun (WGS) entry which is preliminary data.</text>
</comment>
<evidence type="ECO:0000313" key="2">
    <source>
        <dbReference type="Proteomes" id="UP001175097"/>
    </source>
</evidence>
<dbReference type="RefSeq" id="WP_301242429.1">
    <property type="nucleotide sequence ID" value="NZ_JAROCC010000003.1"/>
</dbReference>
<proteinExistence type="predicted"/>